<protein>
    <submittedName>
        <fullName evidence="1">Uncharacterized protein</fullName>
    </submittedName>
</protein>
<organism evidence="1 2">
    <name type="scientific">Cardiocondyla obscurior</name>
    <dbReference type="NCBI Taxonomy" id="286306"/>
    <lineage>
        <taxon>Eukaryota</taxon>
        <taxon>Metazoa</taxon>
        <taxon>Ecdysozoa</taxon>
        <taxon>Arthropoda</taxon>
        <taxon>Hexapoda</taxon>
        <taxon>Insecta</taxon>
        <taxon>Pterygota</taxon>
        <taxon>Neoptera</taxon>
        <taxon>Endopterygota</taxon>
        <taxon>Hymenoptera</taxon>
        <taxon>Apocrita</taxon>
        <taxon>Aculeata</taxon>
        <taxon>Formicoidea</taxon>
        <taxon>Formicidae</taxon>
        <taxon>Myrmicinae</taxon>
        <taxon>Cardiocondyla</taxon>
    </lineage>
</organism>
<comment type="caution">
    <text evidence="1">The sequence shown here is derived from an EMBL/GenBank/DDBJ whole genome shotgun (WGS) entry which is preliminary data.</text>
</comment>
<sequence>MHFSCADRHGPSPGISTVDSFYSRESYCAFVVRTTDRLLTRYKGIYIPKIIKCKFLTEDEYDKNMSLLKSTFHITQECIIIAKRCTWQRNILSLFRLPFSVACVQIYT</sequence>
<dbReference type="Proteomes" id="UP001430953">
    <property type="component" value="Unassembled WGS sequence"/>
</dbReference>
<accession>A0AAW2GNY7</accession>
<keyword evidence="2" id="KW-1185">Reference proteome</keyword>
<dbReference type="AlphaFoldDB" id="A0AAW2GNY7"/>
<proteinExistence type="predicted"/>
<evidence type="ECO:0000313" key="2">
    <source>
        <dbReference type="Proteomes" id="UP001430953"/>
    </source>
</evidence>
<dbReference type="EMBL" id="JADYXP020000003">
    <property type="protein sequence ID" value="KAL0128969.1"/>
    <property type="molecule type" value="Genomic_DNA"/>
</dbReference>
<evidence type="ECO:0000313" key="1">
    <source>
        <dbReference type="EMBL" id="KAL0128969.1"/>
    </source>
</evidence>
<gene>
    <name evidence="1" type="ORF">PUN28_003980</name>
</gene>
<name>A0AAW2GNY7_9HYME</name>
<reference evidence="1 2" key="1">
    <citation type="submission" date="2023-03" db="EMBL/GenBank/DDBJ databases">
        <title>High recombination rates correlate with genetic variation in Cardiocondyla obscurior ants.</title>
        <authorList>
            <person name="Errbii M."/>
        </authorList>
    </citation>
    <scope>NUCLEOTIDE SEQUENCE [LARGE SCALE GENOMIC DNA]</scope>
    <source>
        <strain evidence="1">Alpha-2009</strain>
        <tissue evidence="1">Whole body</tissue>
    </source>
</reference>